<dbReference type="Gene3D" id="1.10.357.10">
    <property type="entry name" value="Tetracycline Repressor, domain 2"/>
    <property type="match status" value="1"/>
</dbReference>
<keyword evidence="1" id="KW-0678">Repressor</keyword>
<dbReference type="GO" id="GO:0000976">
    <property type="term" value="F:transcription cis-regulatory region binding"/>
    <property type="evidence" value="ECO:0007669"/>
    <property type="project" value="TreeGrafter"/>
</dbReference>
<accession>A0A419S2K4</accession>
<evidence type="ECO:0000256" key="3">
    <source>
        <dbReference type="ARBA" id="ARBA00023125"/>
    </source>
</evidence>
<dbReference type="InterPro" id="IPR001647">
    <property type="entry name" value="HTH_TetR"/>
</dbReference>
<gene>
    <name evidence="7" type="ORF">BCY91_10325</name>
</gene>
<dbReference type="PANTHER" id="PTHR30055:SF175">
    <property type="entry name" value="HTH-TYPE TRANSCRIPTIONAL REPRESSOR KSTR2"/>
    <property type="match status" value="1"/>
</dbReference>
<evidence type="ECO:0000256" key="4">
    <source>
        <dbReference type="ARBA" id="ARBA00023163"/>
    </source>
</evidence>
<reference evidence="7 8" key="1">
    <citation type="submission" date="2016-07" db="EMBL/GenBank/DDBJ databases">
        <title>Genome of Pelobium manganitolerans.</title>
        <authorList>
            <person name="Wu S."/>
            <person name="Wang G."/>
        </authorList>
    </citation>
    <scope>NUCLEOTIDE SEQUENCE [LARGE SCALE GENOMIC DNA]</scope>
    <source>
        <strain evidence="7 8">YS-25</strain>
    </source>
</reference>
<dbReference type="EMBL" id="MBTA01000028">
    <property type="protein sequence ID" value="RKD13211.1"/>
    <property type="molecule type" value="Genomic_DNA"/>
</dbReference>
<dbReference type="PROSITE" id="PS50977">
    <property type="entry name" value="HTH_TETR_2"/>
    <property type="match status" value="1"/>
</dbReference>
<dbReference type="InterPro" id="IPR050109">
    <property type="entry name" value="HTH-type_TetR-like_transc_reg"/>
</dbReference>
<keyword evidence="2" id="KW-0805">Transcription regulation</keyword>
<sequence>MELKETDIQGRIIEKARELFFFFGVKSITMDDIAKHLSISKKTLYSCYKDKAEIVNLIMGDLLQAHVAEILKTKETAANAVEEVLTQSRVLYQIFKEVKPNVFFEIEKYFPEIAGQFADHRGTCVLESISQNLERGIAEGLYRNNLDIPFVARLRLNALMSAFDEKAFEMEMPTLHILNKLTSFYLHAICSAEGKNFIVEQ</sequence>
<keyword evidence="3 5" id="KW-0238">DNA-binding</keyword>
<dbReference type="Pfam" id="PF00440">
    <property type="entry name" value="TetR_N"/>
    <property type="match status" value="1"/>
</dbReference>
<comment type="caution">
    <text evidence="7">The sequence shown here is derived from an EMBL/GenBank/DDBJ whole genome shotgun (WGS) entry which is preliminary data.</text>
</comment>
<dbReference type="InterPro" id="IPR009057">
    <property type="entry name" value="Homeodomain-like_sf"/>
</dbReference>
<feature type="DNA-binding region" description="H-T-H motif" evidence="5">
    <location>
        <begin position="29"/>
        <end position="48"/>
    </location>
</feature>
<evidence type="ECO:0000313" key="8">
    <source>
        <dbReference type="Proteomes" id="UP000283433"/>
    </source>
</evidence>
<dbReference type="SUPFAM" id="SSF46689">
    <property type="entry name" value="Homeodomain-like"/>
    <property type="match status" value="1"/>
</dbReference>
<dbReference type="PANTHER" id="PTHR30055">
    <property type="entry name" value="HTH-TYPE TRANSCRIPTIONAL REGULATOR RUTR"/>
    <property type="match status" value="1"/>
</dbReference>
<evidence type="ECO:0000256" key="1">
    <source>
        <dbReference type="ARBA" id="ARBA00022491"/>
    </source>
</evidence>
<dbReference type="AlphaFoldDB" id="A0A419S2K4"/>
<protein>
    <recommendedName>
        <fullName evidence="6">HTH tetR-type domain-containing protein</fullName>
    </recommendedName>
</protein>
<dbReference type="GO" id="GO:0003700">
    <property type="term" value="F:DNA-binding transcription factor activity"/>
    <property type="evidence" value="ECO:0007669"/>
    <property type="project" value="TreeGrafter"/>
</dbReference>
<evidence type="ECO:0000259" key="6">
    <source>
        <dbReference type="PROSITE" id="PS50977"/>
    </source>
</evidence>
<dbReference type="RefSeq" id="WP_182995406.1">
    <property type="nucleotide sequence ID" value="NZ_MBTA01000028.1"/>
</dbReference>
<evidence type="ECO:0000313" key="7">
    <source>
        <dbReference type="EMBL" id="RKD13211.1"/>
    </source>
</evidence>
<proteinExistence type="predicted"/>
<keyword evidence="8" id="KW-1185">Reference proteome</keyword>
<feature type="domain" description="HTH tetR-type" evidence="6">
    <location>
        <begin position="6"/>
        <end position="66"/>
    </location>
</feature>
<keyword evidence="4" id="KW-0804">Transcription</keyword>
<evidence type="ECO:0000256" key="2">
    <source>
        <dbReference type="ARBA" id="ARBA00023015"/>
    </source>
</evidence>
<dbReference type="Proteomes" id="UP000283433">
    <property type="component" value="Unassembled WGS sequence"/>
</dbReference>
<evidence type="ECO:0000256" key="5">
    <source>
        <dbReference type="PROSITE-ProRule" id="PRU00335"/>
    </source>
</evidence>
<name>A0A419S2K4_9SPHI</name>
<organism evidence="7 8">
    <name type="scientific">Pelobium manganitolerans</name>
    <dbReference type="NCBI Taxonomy" id="1842495"/>
    <lineage>
        <taxon>Bacteria</taxon>
        <taxon>Pseudomonadati</taxon>
        <taxon>Bacteroidota</taxon>
        <taxon>Sphingobacteriia</taxon>
        <taxon>Sphingobacteriales</taxon>
        <taxon>Sphingobacteriaceae</taxon>
        <taxon>Pelobium</taxon>
    </lineage>
</organism>